<dbReference type="PANTHER" id="PTHR45648">
    <property type="entry name" value="GDSL LIPASE/ACYLHYDROLASE FAMILY PROTEIN (AFU_ORTHOLOGUE AFUA_4G14700)"/>
    <property type="match status" value="1"/>
</dbReference>
<dbReference type="STRING" id="1531966.A0A0A1TIH3"/>
<gene>
    <name evidence="3" type="ORF">VHEMI06193</name>
</gene>
<sequence>MRFNSVLAYALSVTLTQALPHAIRDGKYSRLVVFGDSFSDNGNGAWVASDHKWPVDPAYYNHSFSNGPKWNEVAAKDLGLELLDLATGGATTDNTYIAGGTGPDSTIPVPSAADQIAKFLKEDKVRPNDIFVHWIGANDILFDNTASPEKVAGLIKDHIDLLRANGARAVLVANYNDITKFPGTYNSDYYKTANVKSYNDALTEKLKSLVRKYRCTTFKAGFVDITEIFRSIYSNPAKFGVKKKYLEPPTACLTGVYKSEGVERNLCSDPEKHIWFDAYHVVQEVHTLMGKKFEKHIRVL</sequence>
<evidence type="ECO:0000313" key="3">
    <source>
        <dbReference type="EMBL" id="CEJ90405.1"/>
    </source>
</evidence>
<dbReference type="Pfam" id="PF00657">
    <property type="entry name" value="Lipase_GDSL"/>
    <property type="match status" value="1"/>
</dbReference>
<dbReference type="InterPro" id="IPR051058">
    <property type="entry name" value="GDSL_Est/Lipase"/>
</dbReference>
<dbReference type="InterPro" id="IPR036514">
    <property type="entry name" value="SGNH_hydro_sf"/>
</dbReference>
<feature type="signal peptide" evidence="2">
    <location>
        <begin position="1"/>
        <end position="18"/>
    </location>
</feature>
<keyword evidence="1" id="KW-0378">Hydrolase</keyword>
<dbReference type="Gene3D" id="3.40.50.1110">
    <property type="entry name" value="SGNH hydrolase"/>
    <property type="match status" value="1"/>
</dbReference>
<feature type="chain" id="PRO_5001979703" description="SGNH hydrolase-type esterase domain-containing protein" evidence="2">
    <location>
        <begin position="19"/>
        <end position="300"/>
    </location>
</feature>
<accession>A0A0A1TIH3</accession>
<evidence type="ECO:0000256" key="1">
    <source>
        <dbReference type="ARBA" id="ARBA00022801"/>
    </source>
</evidence>
<organism evidence="3 4">
    <name type="scientific">[Torrubiella] hemipterigena</name>
    <dbReference type="NCBI Taxonomy" id="1531966"/>
    <lineage>
        <taxon>Eukaryota</taxon>
        <taxon>Fungi</taxon>
        <taxon>Dikarya</taxon>
        <taxon>Ascomycota</taxon>
        <taxon>Pezizomycotina</taxon>
        <taxon>Sordariomycetes</taxon>
        <taxon>Hypocreomycetidae</taxon>
        <taxon>Hypocreales</taxon>
        <taxon>Clavicipitaceae</taxon>
        <taxon>Clavicipitaceae incertae sedis</taxon>
        <taxon>'Torrubiella' clade</taxon>
    </lineage>
</organism>
<dbReference type="InterPro" id="IPR001087">
    <property type="entry name" value="GDSL"/>
</dbReference>
<dbReference type="AlphaFoldDB" id="A0A0A1TIH3"/>
<dbReference type="OrthoDB" id="1600564at2759"/>
<proteinExistence type="predicted"/>
<keyword evidence="4" id="KW-1185">Reference proteome</keyword>
<keyword evidence="2" id="KW-0732">Signal</keyword>
<evidence type="ECO:0008006" key="5">
    <source>
        <dbReference type="Google" id="ProtNLM"/>
    </source>
</evidence>
<dbReference type="Proteomes" id="UP000039046">
    <property type="component" value="Unassembled WGS sequence"/>
</dbReference>
<dbReference type="CDD" id="cd01846">
    <property type="entry name" value="fatty_acyltransferase_like"/>
    <property type="match status" value="1"/>
</dbReference>
<name>A0A0A1TIH3_9HYPO</name>
<dbReference type="SUPFAM" id="SSF52266">
    <property type="entry name" value="SGNH hydrolase"/>
    <property type="match status" value="1"/>
</dbReference>
<evidence type="ECO:0000313" key="4">
    <source>
        <dbReference type="Proteomes" id="UP000039046"/>
    </source>
</evidence>
<dbReference type="HOGENOM" id="CLU_015101_3_1_1"/>
<dbReference type="PANTHER" id="PTHR45648:SF22">
    <property type="entry name" value="GDSL LIPASE_ACYLHYDROLASE FAMILY PROTEIN (AFU_ORTHOLOGUE AFUA_4G14700)"/>
    <property type="match status" value="1"/>
</dbReference>
<dbReference type="EMBL" id="CDHN01000003">
    <property type="protein sequence ID" value="CEJ90405.1"/>
    <property type="molecule type" value="Genomic_DNA"/>
</dbReference>
<reference evidence="3 4" key="1">
    <citation type="journal article" date="2015" name="Genome Announc.">
        <title>Draft Genome Sequence and Gene Annotation of the Entomopathogenic Fungus Verticillium hemipterigenum.</title>
        <authorList>
            <person name="Horn F."/>
            <person name="Habel A."/>
            <person name="Scharf D.H."/>
            <person name="Dworschak J."/>
            <person name="Brakhage A.A."/>
            <person name="Guthke R."/>
            <person name="Hertweck C."/>
            <person name="Linde J."/>
        </authorList>
    </citation>
    <scope>NUCLEOTIDE SEQUENCE [LARGE SCALE GENOMIC DNA]</scope>
</reference>
<protein>
    <recommendedName>
        <fullName evidence="5">SGNH hydrolase-type esterase domain-containing protein</fullName>
    </recommendedName>
</protein>
<dbReference type="GO" id="GO:0016788">
    <property type="term" value="F:hydrolase activity, acting on ester bonds"/>
    <property type="evidence" value="ECO:0007669"/>
    <property type="project" value="InterPro"/>
</dbReference>
<evidence type="ECO:0000256" key="2">
    <source>
        <dbReference type="SAM" id="SignalP"/>
    </source>
</evidence>